<evidence type="ECO:0000256" key="8">
    <source>
        <dbReference type="ARBA" id="ARBA00023136"/>
    </source>
</evidence>
<evidence type="ECO:0000256" key="9">
    <source>
        <dbReference type="ARBA" id="ARBA00045905"/>
    </source>
</evidence>
<dbReference type="PANTHER" id="PTHR13141:SF4">
    <property type="entry name" value="TRANSMEMBRANE PROTEIN 242"/>
    <property type="match status" value="1"/>
</dbReference>
<organism evidence="11 12">
    <name type="scientific">Panagrellus redivivus</name>
    <name type="common">Microworm</name>
    <dbReference type="NCBI Taxonomy" id="6233"/>
    <lineage>
        <taxon>Eukaryota</taxon>
        <taxon>Metazoa</taxon>
        <taxon>Ecdysozoa</taxon>
        <taxon>Nematoda</taxon>
        <taxon>Chromadorea</taxon>
        <taxon>Rhabditida</taxon>
        <taxon>Tylenchina</taxon>
        <taxon>Panagrolaimomorpha</taxon>
        <taxon>Panagrolaimoidea</taxon>
        <taxon>Panagrolaimidae</taxon>
        <taxon>Panagrellus</taxon>
    </lineage>
</organism>
<dbReference type="Proteomes" id="UP000492821">
    <property type="component" value="Unassembled WGS sequence"/>
</dbReference>
<keyword evidence="4 10" id="KW-0812">Transmembrane</keyword>
<evidence type="ECO:0000256" key="2">
    <source>
        <dbReference type="ARBA" id="ARBA00007570"/>
    </source>
</evidence>
<feature type="transmembrane region" description="Helical" evidence="10">
    <location>
        <begin position="65"/>
        <end position="88"/>
    </location>
</feature>
<dbReference type="PANTHER" id="PTHR13141">
    <property type="entry name" value="TRANSMEMBRANE PROTEIN 242"/>
    <property type="match status" value="1"/>
</dbReference>
<comment type="subcellular location">
    <subcellularLocation>
        <location evidence="1">Mitochondrion inner membrane</location>
        <topology evidence="1">Multi-pass membrane protein</topology>
    </subcellularLocation>
</comment>
<keyword evidence="5" id="KW-0999">Mitochondrion inner membrane</keyword>
<evidence type="ECO:0000256" key="4">
    <source>
        <dbReference type="ARBA" id="ARBA00022692"/>
    </source>
</evidence>
<keyword evidence="11" id="KW-1185">Reference proteome</keyword>
<dbReference type="GO" id="GO:0005743">
    <property type="term" value="C:mitochondrial inner membrane"/>
    <property type="evidence" value="ECO:0007669"/>
    <property type="project" value="UniProtKB-SubCell"/>
</dbReference>
<evidence type="ECO:0000256" key="3">
    <source>
        <dbReference type="ARBA" id="ARBA00013934"/>
    </source>
</evidence>
<evidence type="ECO:0000313" key="11">
    <source>
        <dbReference type="Proteomes" id="UP000492821"/>
    </source>
</evidence>
<feature type="transmembrane region" description="Helical" evidence="10">
    <location>
        <begin position="24"/>
        <end position="45"/>
    </location>
</feature>
<keyword evidence="7" id="KW-0496">Mitochondrion</keyword>
<reference evidence="12" key="2">
    <citation type="submission" date="2020-10" db="UniProtKB">
        <authorList>
            <consortium name="WormBaseParasite"/>
        </authorList>
    </citation>
    <scope>IDENTIFICATION</scope>
</reference>
<name>A0A7E4ZSU3_PANRE</name>
<evidence type="ECO:0000256" key="10">
    <source>
        <dbReference type="SAM" id="Phobius"/>
    </source>
</evidence>
<comment type="function">
    <text evidence="9">Scaffold protein that participates in the c-ring assembly of mitochondrial ATP synthase (F(1)F(0) ATP synthase or complex V) by facilitating the membrane insertion and oligomer formation of the subunit c/ATP5MC3. Participates in the incorporation of the c-ring into vestigial complexes. Additionally influences the incorporation of subunits MT-ATP6, MT-ATP8, ATP5MJ, and ATP5MK in the ATP synthase.</text>
</comment>
<dbReference type="AlphaFoldDB" id="A0A7E4ZSU3"/>
<keyword evidence="6 10" id="KW-1133">Transmembrane helix</keyword>
<evidence type="ECO:0000256" key="5">
    <source>
        <dbReference type="ARBA" id="ARBA00022792"/>
    </source>
</evidence>
<keyword evidence="8 10" id="KW-0472">Membrane</keyword>
<proteinExistence type="inferred from homology"/>
<sequence length="147" mass="15733">MDHAGESSAVAQAHAEEKSSWINAIKLGCGITTGTFFGLGVRAAWKQAKPLDPSDLTRAKMYSGVAFAARTLGIATLITVSGFGLFVVGISAAMDVHTPSQFGAKVRESFGDRFRIQRGESESYESLSELFEAVSKKEQPKEESVSV</sequence>
<evidence type="ECO:0000256" key="7">
    <source>
        <dbReference type="ARBA" id="ARBA00023128"/>
    </source>
</evidence>
<evidence type="ECO:0000313" key="12">
    <source>
        <dbReference type="WBParaSite" id="Pan_g15124.t1"/>
    </source>
</evidence>
<dbReference type="InterPro" id="IPR009792">
    <property type="entry name" value="TMEM242"/>
</dbReference>
<protein>
    <recommendedName>
        <fullName evidence="3">Transmembrane protein 242</fullName>
    </recommendedName>
</protein>
<comment type="similarity">
    <text evidence="2">Belongs to the TMEM242 family.</text>
</comment>
<reference evidence="11" key="1">
    <citation type="journal article" date="2013" name="Genetics">
        <title>The draft genome and transcriptome of Panagrellus redivivus are shaped by the harsh demands of a free-living lifestyle.</title>
        <authorList>
            <person name="Srinivasan J."/>
            <person name="Dillman A.R."/>
            <person name="Macchietto M.G."/>
            <person name="Heikkinen L."/>
            <person name="Lakso M."/>
            <person name="Fracchia K.M."/>
            <person name="Antoshechkin I."/>
            <person name="Mortazavi A."/>
            <person name="Wong G."/>
            <person name="Sternberg P.W."/>
        </authorList>
    </citation>
    <scope>NUCLEOTIDE SEQUENCE [LARGE SCALE GENOMIC DNA]</scope>
    <source>
        <strain evidence="11">MT8872</strain>
    </source>
</reference>
<dbReference type="WBParaSite" id="Pan_g15124.t1">
    <property type="protein sequence ID" value="Pan_g15124.t1"/>
    <property type="gene ID" value="Pan_g15124"/>
</dbReference>
<evidence type="ECO:0000256" key="1">
    <source>
        <dbReference type="ARBA" id="ARBA00004448"/>
    </source>
</evidence>
<evidence type="ECO:0000256" key="6">
    <source>
        <dbReference type="ARBA" id="ARBA00022989"/>
    </source>
</evidence>
<accession>A0A7E4ZSU3</accession>